<feature type="region of interest" description="Disordered" evidence="11">
    <location>
        <begin position="86"/>
        <end position="128"/>
    </location>
</feature>
<dbReference type="InterPro" id="IPR047575">
    <property type="entry name" value="Sm"/>
</dbReference>
<dbReference type="PROSITE" id="PS52002">
    <property type="entry name" value="SM"/>
    <property type="match status" value="1"/>
</dbReference>
<protein>
    <recommendedName>
        <fullName evidence="9 10">U6 snRNA-associated Sm-like protein LSm4</fullName>
    </recommendedName>
</protein>
<dbReference type="FunFam" id="2.30.30.100:FF:000005">
    <property type="entry name" value="U6 snRNA-associated Sm-like protein LSm4"/>
    <property type="match status" value="1"/>
</dbReference>
<dbReference type="SMART" id="SM00651">
    <property type="entry name" value="Sm"/>
    <property type="match status" value="1"/>
</dbReference>
<comment type="function">
    <text evidence="10">Binds specifically to the 3'-terminal U-tract of U6 snRNA.</text>
</comment>
<organism evidence="13 14">
    <name type="scientific">Hymenolepis diminuta</name>
    <name type="common">Rat tapeworm</name>
    <dbReference type="NCBI Taxonomy" id="6216"/>
    <lineage>
        <taxon>Eukaryota</taxon>
        <taxon>Metazoa</taxon>
        <taxon>Spiralia</taxon>
        <taxon>Lophotrochozoa</taxon>
        <taxon>Platyhelminthes</taxon>
        <taxon>Cestoda</taxon>
        <taxon>Eucestoda</taxon>
        <taxon>Cyclophyllidea</taxon>
        <taxon>Hymenolepididae</taxon>
        <taxon>Hymenolepis</taxon>
    </lineage>
</organism>
<evidence type="ECO:0000256" key="10">
    <source>
        <dbReference type="RuleBase" id="RU365049"/>
    </source>
</evidence>
<dbReference type="GO" id="GO:0000956">
    <property type="term" value="P:nuclear-transcribed mRNA catabolic process"/>
    <property type="evidence" value="ECO:0007669"/>
    <property type="project" value="UniProtKB-UniRule"/>
</dbReference>
<dbReference type="InterPro" id="IPR001163">
    <property type="entry name" value="Sm_dom_euk/arc"/>
</dbReference>
<feature type="compositionally biased region" description="Gly residues" evidence="11">
    <location>
        <begin position="95"/>
        <end position="128"/>
    </location>
</feature>
<dbReference type="Gene3D" id="2.30.30.100">
    <property type="match status" value="1"/>
</dbReference>
<keyword evidence="7 10" id="KW-0539">Nucleus</keyword>
<evidence type="ECO:0000256" key="2">
    <source>
        <dbReference type="ARBA" id="ARBA00006850"/>
    </source>
</evidence>
<dbReference type="AlphaFoldDB" id="A0A564YA77"/>
<evidence type="ECO:0000313" key="14">
    <source>
        <dbReference type="Proteomes" id="UP000321570"/>
    </source>
</evidence>
<reference evidence="13 14" key="1">
    <citation type="submission" date="2019-07" db="EMBL/GenBank/DDBJ databases">
        <authorList>
            <person name="Jastrzebski P J."/>
            <person name="Paukszto L."/>
            <person name="Jastrzebski P J."/>
        </authorList>
    </citation>
    <scope>NUCLEOTIDE SEQUENCE [LARGE SCALE GENOMIC DNA]</scope>
    <source>
        <strain evidence="13 14">WMS-il1</strain>
    </source>
</reference>
<evidence type="ECO:0000256" key="9">
    <source>
        <dbReference type="ARBA" id="ARBA00067757"/>
    </source>
</evidence>
<keyword evidence="14" id="KW-1185">Reference proteome</keyword>
<comment type="subunit">
    <text evidence="10">LSm subunits form a heteromer with a doughnut shape.</text>
</comment>
<dbReference type="InterPro" id="IPR034101">
    <property type="entry name" value="Lsm4"/>
</dbReference>
<evidence type="ECO:0000259" key="12">
    <source>
        <dbReference type="PROSITE" id="PS52002"/>
    </source>
</evidence>
<dbReference type="GO" id="GO:0000398">
    <property type="term" value="P:mRNA splicing, via spliceosome"/>
    <property type="evidence" value="ECO:0007669"/>
    <property type="project" value="InterPro"/>
</dbReference>
<name>A0A564YA77_HYMDI</name>
<evidence type="ECO:0000256" key="8">
    <source>
        <dbReference type="ARBA" id="ARBA00023274"/>
    </source>
</evidence>
<dbReference type="SUPFAM" id="SSF50182">
    <property type="entry name" value="Sm-like ribonucleoproteins"/>
    <property type="match status" value="1"/>
</dbReference>
<keyword evidence="5 10" id="KW-0694">RNA-binding</keyword>
<evidence type="ECO:0000256" key="7">
    <source>
        <dbReference type="ARBA" id="ARBA00023242"/>
    </source>
</evidence>
<dbReference type="GO" id="GO:0005681">
    <property type="term" value="C:spliceosomal complex"/>
    <property type="evidence" value="ECO:0007669"/>
    <property type="project" value="UniProtKB-UniRule"/>
</dbReference>
<dbReference type="EMBL" id="CABIJS010000111">
    <property type="protein sequence ID" value="VUZ43434.1"/>
    <property type="molecule type" value="Genomic_DNA"/>
</dbReference>
<dbReference type="CDD" id="cd01723">
    <property type="entry name" value="LSm4"/>
    <property type="match status" value="1"/>
</dbReference>
<keyword evidence="4 10" id="KW-0747">Spliceosome</keyword>
<dbReference type="InterPro" id="IPR010920">
    <property type="entry name" value="LSM_dom_sf"/>
</dbReference>
<keyword evidence="6 10" id="KW-0508">mRNA splicing</keyword>
<proteinExistence type="inferred from homology"/>
<dbReference type="PANTHER" id="PTHR23338">
    <property type="entry name" value="SMALL NUCLEAR RIBONUCLEOPROTEIN SM"/>
    <property type="match status" value="1"/>
</dbReference>
<evidence type="ECO:0000256" key="3">
    <source>
        <dbReference type="ARBA" id="ARBA00022664"/>
    </source>
</evidence>
<dbReference type="Proteomes" id="UP000321570">
    <property type="component" value="Unassembled WGS sequence"/>
</dbReference>
<keyword evidence="8 10" id="KW-0687">Ribonucleoprotein</keyword>
<keyword evidence="3 10" id="KW-0507">mRNA processing</keyword>
<evidence type="ECO:0000256" key="5">
    <source>
        <dbReference type="ARBA" id="ARBA00022884"/>
    </source>
</evidence>
<comment type="similarity">
    <text evidence="2 10">Belongs to the snRNP Sm proteins family.</text>
</comment>
<evidence type="ECO:0000256" key="6">
    <source>
        <dbReference type="ARBA" id="ARBA00023187"/>
    </source>
</evidence>
<dbReference type="GO" id="GO:0003723">
    <property type="term" value="F:RNA binding"/>
    <property type="evidence" value="ECO:0007669"/>
    <property type="project" value="UniProtKB-KW"/>
</dbReference>
<accession>A0A564YA77</accession>
<evidence type="ECO:0000256" key="11">
    <source>
        <dbReference type="SAM" id="MobiDB-lite"/>
    </source>
</evidence>
<gene>
    <name evidence="10" type="primary">LSM4</name>
    <name evidence="13" type="ORF">WMSIL1_LOCUS4012</name>
</gene>
<dbReference type="InterPro" id="IPR027141">
    <property type="entry name" value="LSm4/Sm_D1/D3"/>
</dbReference>
<evidence type="ECO:0000256" key="1">
    <source>
        <dbReference type="ARBA" id="ARBA00004123"/>
    </source>
</evidence>
<feature type="domain" description="Sm" evidence="12">
    <location>
        <begin position="2"/>
        <end position="75"/>
    </location>
</feature>
<evidence type="ECO:0000256" key="4">
    <source>
        <dbReference type="ARBA" id="ARBA00022728"/>
    </source>
</evidence>
<comment type="subcellular location">
    <subcellularLocation>
        <location evidence="1 10">Nucleus</location>
    </subcellularLocation>
</comment>
<sequence length="128" mass="14128">MLPISLLKASVNMPMLVELKNGETYNGHLIACDDWMNIHLKDVICTSRDGDRFWKMTECFIRGSIIKYLRIHEDVLDKVQEDMQASRARNKELGGRGGGGNRNKFRGGGGRGGGMNRGGAKFGGSRGQ</sequence>
<dbReference type="Pfam" id="PF01423">
    <property type="entry name" value="LSM"/>
    <property type="match status" value="1"/>
</dbReference>
<evidence type="ECO:0000313" key="13">
    <source>
        <dbReference type="EMBL" id="VUZ43434.1"/>
    </source>
</evidence>
<dbReference type="GO" id="GO:0120115">
    <property type="term" value="C:Lsm2-8 complex"/>
    <property type="evidence" value="ECO:0007669"/>
    <property type="project" value="UniProtKB-ARBA"/>
</dbReference>